<sequence>MQIKPADNYRENIVQMLNSAKLPAGDLPESLANFLVALNDDGIVMGTAGLEVYGDDALLRSLVVLPKHRGKGVANHLITEIENLARHHKVNTIYLLTETAQRYFSRKAYHEINREAASKQVQASSEFSHVCPVSAVVMKKQLI</sequence>
<evidence type="ECO:0000313" key="5">
    <source>
        <dbReference type="Proteomes" id="UP001324380"/>
    </source>
</evidence>
<dbReference type="Proteomes" id="UP001324380">
    <property type="component" value="Chromosome"/>
</dbReference>
<dbReference type="SUPFAM" id="SSF55729">
    <property type="entry name" value="Acyl-CoA N-acyltransferases (Nat)"/>
    <property type="match status" value="1"/>
</dbReference>
<keyword evidence="2" id="KW-0012">Acyltransferase</keyword>
<evidence type="ECO:0000313" key="4">
    <source>
        <dbReference type="EMBL" id="WPU95360.1"/>
    </source>
</evidence>
<dbReference type="Gene3D" id="3.40.630.30">
    <property type="match status" value="1"/>
</dbReference>
<gene>
    <name evidence="4" type="primary">arsN2</name>
    <name evidence="4" type="ORF">SNE25_07465</name>
</gene>
<dbReference type="CDD" id="cd04301">
    <property type="entry name" value="NAT_SF"/>
    <property type="match status" value="1"/>
</dbReference>
<dbReference type="EMBL" id="CP139558">
    <property type="protein sequence ID" value="WPU95360.1"/>
    <property type="molecule type" value="Genomic_DNA"/>
</dbReference>
<reference evidence="4 5" key="1">
    <citation type="submission" date="2023-11" db="EMBL/GenBank/DDBJ databases">
        <title>Analysis of the Genomes of Mucilaginibacter gossypii cycad 4 and M. sabulilitoris SNA2: microbes with the potential for plant growth promotion.</title>
        <authorList>
            <person name="Hirsch A.M."/>
            <person name="Humm E."/>
            <person name="Rubbi M."/>
            <person name="Del Vecchio G."/>
            <person name="Ha S.M."/>
            <person name="Pellegrini M."/>
            <person name="Gunsalus R.P."/>
        </authorList>
    </citation>
    <scope>NUCLEOTIDE SEQUENCE [LARGE SCALE GENOMIC DNA]</scope>
    <source>
        <strain evidence="4 5">SNA2</strain>
    </source>
</reference>
<keyword evidence="5" id="KW-1185">Reference proteome</keyword>
<organism evidence="4 5">
    <name type="scientific">Mucilaginibacter sabulilitoris</name>
    <dbReference type="NCBI Taxonomy" id="1173583"/>
    <lineage>
        <taxon>Bacteria</taxon>
        <taxon>Pseudomonadati</taxon>
        <taxon>Bacteroidota</taxon>
        <taxon>Sphingobacteriia</taxon>
        <taxon>Sphingobacteriales</taxon>
        <taxon>Sphingobacteriaceae</taxon>
        <taxon>Mucilaginibacter</taxon>
    </lineage>
</organism>
<name>A0ABZ0TV90_9SPHI</name>
<evidence type="ECO:0000256" key="1">
    <source>
        <dbReference type="ARBA" id="ARBA00022679"/>
    </source>
</evidence>
<protein>
    <submittedName>
        <fullName evidence="4">Arsenic resistance N-acetyltransferase ArsN2</fullName>
    </submittedName>
</protein>
<dbReference type="PROSITE" id="PS51186">
    <property type="entry name" value="GNAT"/>
    <property type="match status" value="1"/>
</dbReference>
<dbReference type="InterPro" id="IPR000182">
    <property type="entry name" value="GNAT_dom"/>
</dbReference>
<evidence type="ECO:0000256" key="2">
    <source>
        <dbReference type="ARBA" id="ARBA00023315"/>
    </source>
</evidence>
<dbReference type="PANTHER" id="PTHR43877">
    <property type="entry name" value="AMINOALKYLPHOSPHONATE N-ACETYLTRANSFERASE-RELATED-RELATED"/>
    <property type="match status" value="1"/>
</dbReference>
<feature type="domain" description="N-acetyltransferase" evidence="3">
    <location>
        <begin position="1"/>
        <end position="143"/>
    </location>
</feature>
<dbReference type="InterPro" id="IPR050832">
    <property type="entry name" value="Bact_Acetyltransf"/>
</dbReference>
<dbReference type="RefSeq" id="WP_321564471.1">
    <property type="nucleotide sequence ID" value="NZ_CP139558.1"/>
</dbReference>
<dbReference type="Pfam" id="PF13508">
    <property type="entry name" value="Acetyltransf_7"/>
    <property type="match status" value="1"/>
</dbReference>
<dbReference type="InterPro" id="IPR016181">
    <property type="entry name" value="Acyl_CoA_acyltransferase"/>
</dbReference>
<evidence type="ECO:0000259" key="3">
    <source>
        <dbReference type="PROSITE" id="PS51186"/>
    </source>
</evidence>
<keyword evidence="1" id="KW-0808">Transferase</keyword>
<dbReference type="NCBIfam" id="NF040501">
    <property type="entry name" value="resist_ArsN2"/>
    <property type="match status" value="1"/>
</dbReference>
<accession>A0ABZ0TV90</accession>
<proteinExistence type="predicted"/>